<dbReference type="RefSeq" id="WP_295192658.1">
    <property type="nucleotide sequence ID" value="NZ_JAWJZA010000001.1"/>
</dbReference>
<feature type="transmembrane region" description="Helical" evidence="1">
    <location>
        <begin position="121"/>
        <end position="143"/>
    </location>
</feature>
<evidence type="ECO:0000313" key="2">
    <source>
        <dbReference type="EMBL" id="MDV5087818.1"/>
    </source>
</evidence>
<keyword evidence="1" id="KW-1133">Transmembrane helix</keyword>
<reference evidence="2 3" key="1">
    <citation type="submission" date="2023-10" db="EMBL/GenBank/DDBJ databases">
        <title>Veillonella sp. nov., isolated from a pig farm feces dump.</title>
        <authorList>
            <person name="Chang Y.-H."/>
        </authorList>
    </citation>
    <scope>NUCLEOTIDE SEQUENCE [LARGE SCALE GENOMIC DNA]</scope>
    <source>
        <strain evidence="2 3">YH-vei2233</strain>
    </source>
</reference>
<proteinExistence type="predicted"/>
<evidence type="ECO:0000313" key="3">
    <source>
        <dbReference type="Proteomes" id="UP001272515"/>
    </source>
</evidence>
<accession>A0ABU3Z7C6</accession>
<keyword evidence="1" id="KW-0472">Membrane</keyword>
<comment type="caution">
    <text evidence="2">The sequence shown here is derived from an EMBL/GenBank/DDBJ whole genome shotgun (WGS) entry which is preliminary data.</text>
</comment>
<feature type="transmembrane region" description="Helical" evidence="1">
    <location>
        <begin position="40"/>
        <end position="64"/>
    </location>
</feature>
<organism evidence="2 3">
    <name type="scientific">Veillonella absiana</name>
    <dbReference type="NCBI Taxonomy" id="3079305"/>
    <lineage>
        <taxon>Bacteria</taxon>
        <taxon>Bacillati</taxon>
        <taxon>Bacillota</taxon>
        <taxon>Negativicutes</taxon>
        <taxon>Veillonellales</taxon>
        <taxon>Veillonellaceae</taxon>
        <taxon>Veillonella</taxon>
    </lineage>
</organism>
<dbReference type="Gene3D" id="1.10.1760.20">
    <property type="match status" value="1"/>
</dbReference>
<sequence length="168" mass="18061">MKTKELVLTAFLGILILVSGYFKIPSPVGGAEFQMSAPIAVTIAMLFGFRTYILAGILASILAFSMGTITVYGILIQFVFRLVVGLCIVILGTRKVSLLISGPLGSIAARFAVSVVTQVPVLPLIISILPGLVITPLVAYILYTKGYQMMKKTGFLEYVETPWSKGLV</sequence>
<protein>
    <submittedName>
        <fullName evidence="2">Uncharacterized protein</fullName>
    </submittedName>
</protein>
<keyword evidence="1" id="KW-0812">Transmembrane</keyword>
<name>A0ABU3Z7C6_9FIRM</name>
<dbReference type="EMBL" id="JAWJZB010000003">
    <property type="protein sequence ID" value="MDV5087818.1"/>
    <property type="molecule type" value="Genomic_DNA"/>
</dbReference>
<evidence type="ECO:0000256" key="1">
    <source>
        <dbReference type="SAM" id="Phobius"/>
    </source>
</evidence>
<dbReference type="Proteomes" id="UP001272515">
    <property type="component" value="Unassembled WGS sequence"/>
</dbReference>
<feature type="transmembrane region" description="Helical" evidence="1">
    <location>
        <begin position="71"/>
        <end position="91"/>
    </location>
</feature>
<keyword evidence="3" id="KW-1185">Reference proteome</keyword>
<gene>
    <name evidence="2" type="ORF">RVY80_03020</name>
</gene>